<dbReference type="OrthoDB" id="191150at2759"/>
<comment type="caution">
    <text evidence="3">The sequence shown here is derived from an EMBL/GenBank/DDBJ whole genome shotgun (WGS) entry which is preliminary data.</text>
</comment>
<sequence>MIKSEGTSTEEIDANIPEAQVVGVAGGHAGNNGSGNVVVPVGGTAEVMVGGFAALEGRERFVVKQHFQAAEAAAQQLGCGCFEQANKFDVFDADTGEMIIFVEEESGLCCRLCCSPNHEAKLHFKDVRYGVPADSFIMHADKPFKLNCCACFDICRHEVKVQDSNGTFFSHAKVPLFGGGLSPQMEIMTREGEVHTTTRGPTCCLGGLIELCTNIEFNLFMDAEQNNVVGKIVKKKPSDFQGALREAASDADTYMLEMPKGITADQAASIIATTVLLDYLYFEDGAPITFNLLNQSCTVNFCNCYCLGCTCPCSCTYGDD</sequence>
<name>A0A2R5GCY4_9STRA</name>
<dbReference type="EMBL" id="BEYU01000021">
    <property type="protein sequence ID" value="GBG26453.1"/>
    <property type="molecule type" value="Genomic_DNA"/>
</dbReference>
<dbReference type="InterPro" id="IPR005552">
    <property type="entry name" value="Scramblase"/>
</dbReference>
<dbReference type="GO" id="GO:0017128">
    <property type="term" value="F:phospholipid scramblase activity"/>
    <property type="evidence" value="ECO:0007669"/>
    <property type="project" value="InterPro"/>
</dbReference>
<gene>
    <name evidence="3" type="ORF">FCC1311_027611</name>
</gene>
<proteinExistence type="inferred from homology"/>
<comment type="similarity">
    <text evidence="1 2">Belongs to the phospholipid scramblase family.</text>
</comment>
<dbReference type="GO" id="GO:0005886">
    <property type="term" value="C:plasma membrane"/>
    <property type="evidence" value="ECO:0007669"/>
    <property type="project" value="TreeGrafter"/>
</dbReference>
<protein>
    <recommendedName>
        <fullName evidence="2">Phospholipid scramblase</fullName>
    </recommendedName>
</protein>
<dbReference type="InParanoid" id="A0A2R5GCY4"/>
<dbReference type="AlphaFoldDB" id="A0A2R5GCY4"/>
<dbReference type="Proteomes" id="UP000241890">
    <property type="component" value="Unassembled WGS sequence"/>
</dbReference>
<organism evidence="3 4">
    <name type="scientific">Hondaea fermentalgiana</name>
    <dbReference type="NCBI Taxonomy" id="2315210"/>
    <lineage>
        <taxon>Eukaryota</taxon>
        <taxon>Sar</taxon>
        <taxon>Stramenopiles</taxon>
        <taxon>Bigyra</taxon>
        <taxon>Labyrinthulomycetes</taxon>
        <taxon>Thraustochytrida</taxon>
        <taxon>Thraustochytriidae</taxon>
        <taxon>Hondaea</taxon>
    </lineage>
</organism>
<evidence type="ECO:0000256" key="2">
    <source>
        <dbReference type="RuleBase" id="RU363116"/>
    </source>
</evidence>
<dbReference type="Pfam" id="PF03803">
    <property type="entry name" value="Scramblase"/>
    <property type="match status" value="1"/>
</dbReference>
<dbReference type="PANTHER" id="PTHR23248">
    <property type="entry name" value="PHOSPHOLIPID SCRAMBLASE-RELATED"/>
    <property type="match status" value="1"/>
</dbReference>
<keyword evidence="4" id="KW-1185">Reference proteome</keyword>
<evidence type="ECO:0000256" key="1">
    <source>
        <dbReference type="ARBA" id="ARBA00005350"/>
    </source>
</evidence>
<evidence type="ECO:0000313" key="3">
    <source>
        <dbReference type="EMBL" id="GBG26453.1"/>
    </source>
</evidence>
<dbReference type="PANTHER" id="PTHR23248:SF9">
    <property type="entry name" value="PHOSPHOLIPID SCRAMBLASE"/>
    <property type="match status" value="1"/>
</dbReference>
<reference evidence="3 4" key="1">
    <citation type="submission" date="2017-12" db="EMBL/GenBank/DDBJ databases">
        <title>Sequencing, de novo assembly and annotation of complete genome of a new Thraustochytrid species, strain FCC1311.</title>
        <authorList>
            <person name="Sedici K."/>
            <person name="Godart F."/>
            <person name="Aiese Cigliano R."/>
            <person name="Sanseverino W."/>
            <person name="Barakat M."/>
            <person name="Ortet P."/>
            <person name="Marechal E."/>
            <person name="Cagnac O."/>
            <person name="Amato A."/>
        </authorList>
    </citation>
    <scope>NUCLEOTIDE SEQUENCE [LARGE SCALE GENOMIC DNA]</scope>
</reference>
<evidence type="ECO:0000313" key="4">
    <source>
        <dbReference type="Proteomes" id="UP000241890"/>
    </source>
</evidence>
<accession>A0A2R5GCY4</accession>